<dbReference type="InterPro" id="IPR036236">
    <property type="entry name" value="Znf_C2H2_sf"/>
</dbReference>
<keyword evidence="6" id="KW-0539">Nucleus</keyword>
<feature type="domain" description="C2H2-type" evidence="9">
    <location>
        <begin position="543"/>
        <end position="570"/>
    </location>
</feature>
<evidence type="ECO:0000256" key="7">
    <source>
        <dbReference type="PROSITE-ProRule" id="PRU00042"/>
    </source>
</evidence>
<dbReference type="GO" id="GO:0006351">
    <property type="term" value="P:DNA-templated transcription"/>
    <property type="evidence" value="ECO:0007669"/>
    <property type="project" value="InterPro"/>
</dbReference>
<accession>A0AAJ0FR91</accession>
<dbReference type="SUPFAM" id="SSF75304">
    <property type="entry name" value="Amidase signature (AS) enzymes"/>
    <property type="match status" value="1"/>
</dbReference>
<dbReference type="GO" id="GO:0000981">
    <property type="term" value="F:DNA-binding transcription factor activity, RNA polymerase II-specific"/>
    <property type="evidence" value="ECO:0007669"/>
    <property type="project" value="InterPro"/>
</dbReference>
<dbReference type="Pfam" id="PF01425">
    <property type="entry name" value="Amidase"/>
    <property type="match status" value="1"/>
</dbReference>
<keyword evidence="3" id="KW-0677">Repeat</keyword>
<dbReference type="EMBL" id="MU838998">
    <property type="protein sequence ID" value="KAK1772063.1"/>
    <property type="molecule type" value="Genomic_DNA"/>
</dbReference>
<evidence type="ECO:0000256" key="8">
    <source>
        <dbReference type="SAM" id="MobiDB-lite"/>
    </source>
</evidence>
<dbReference type="GO" id="GO:0008270">
    <property type="term" value="F:zinc ion binding"/>
    <property type="evidence" value="ECO:0007669"/>
    <property type="project" value="UniProtKB-KW"/>
</dbReference>
<comment type="caution">
    <text evidence="10">The sequence shown here is derived from an EMBL/GenBank/DDBJ whole genome shotgun (WGS) entry which is preliminary data.</text>
</comment>
<dbReference type="PANTHER" id="PTHR40626">
    <property type="entry name" value="MIP31509P"/>
    <property type="match status" value="1"/>
</dbReference>
<dbReference type="GeneID" id="85314041"/>
<evidence type="ECO:0000256" key="4">
    <source>
        <dbReference type="ARBA" id="ARBA00022771"/>
    </source>
</evidence>
<evidence type="ECO:0000259" key="9">
    <source>
        <dbReference type="PROSITE" id="PS50157"/>
    </source>
</evidence>
<evidence type="ECO:0000313" key="11">
    <source>
        <dbReference type="Proteomes" id="UP001244011"/>
    </source>
</evidence>
<evidence type="ECO:0000256" key="2">
    <source>
        <dbReference type="ARBA" id="ARBA00022723"/>
    </source>
</evidence>
<evidence type="ECO:0000256" key="5">
    <source>
        <dbReference type="ARBA" id="ARBA00022833"/>
    </source>
</evidence>
<name>A0AAJ0FR91_9PEZI</name>
<dbReference type="PANTHER" id="PTHR40626:SF10">
    <property type="entry name" value="C2H2-TYPE DOMAIN-CONTAINING PROTEIN"/>
    <property type="match status" value="1"/>
</dbReference>
<keyword evidence="5" id="KW-0862">Zinc</keyword>
<keyword evidence="2" id="KW-0479">Metal-binding</keyword>
<evidence type="ECO:0000256" key="3">
    <source>
        <dbReference type="ARBA" id="ARBA00022737"/>
    </source>
</evidence>
<dbReference type="SMART" id="SM00355">
    <property type="entry name" value="ZnF_C2H2"/>
    <property type="match status" value="2"/>
</dbReference>
<dbReference type="GO" id="GO:0000978">
    <property type="term" value="F:RNA polymerase II cis-regulatory region sequence-specific DNA binding"/>
    <property type="evidence" value="ECO:0007669"/>
    <property type="project" value="InterPro"/>
</dbReference>
<dbReference type="InterPro" id="IPR013087">
    <property type="entry name" value="Znf_C2H2_type"/>
</dbReference>
<feature type="domain" description="C2H2-type" evidence="9">
    <location>
        <begin position="571"/>
        <end position="599"/>
    </location>
</feature>
<dbReference type="Gene3D" id="3.30.160.60">
    <property type="entry name" value="Classic Zinc Finger"/>
    <property type="match status" value="2"/>
</dbReference>
<dbReference type="Gene3D" id="3.90.1300.10">
    <property type="entry name" value="Amidase signature (AS) domain"/>
    <property type="match status" value="1"/>
</dbReference>
<keyword evidence="4 7" id="KW-0863">Zinc-finger</keyword>
<evidence type="ECO:0000313" key="10">
    <source>
        <dbReference type="EMBL" id="KAK1772063.1"/>
    </source>
</evidence>
<dbReference type="InterPro" id="IPR007219">
    <property type="entry name" value="XnlR_reg_dom"/>
</dbReference>
<dbReference type="Pfam" id="PF04082">
    <property type="entry name" value="Fungal_trans"/>
    <property type="match status" value="1"/>
</dbReference>
<comment type="subcellular location">
    <subcellularLocation>
        <location evidence="1">Nucleus</location>
    </subcellularLocation>
</comment>
<keyword evidence="11" id="KW-1185">Reference proteome</keyword>
<dbReference type="InterPro" id="IPR036928">
    <property type="entry name" value="AS_sf"/>
</dbReference>
<dbReference type="InterPro" id="IPR023631">
    <property type="entry name" value="Amidase_dom"/>
</dbReference>
<dbReference type="Proteomes" id="UP001244011">
    <property type="component" value="Unassembled WGS sequence"/>
</dbReference>
<proteinExistence type="predicted"/>
<dbReference type="FunFam" id="3.30.160.60:FF:002343">
    <property type="entry name" value="Zinc finger protein 33A"/>
    <property type="match status" value="1"/>
</dbReference>
<dbReference type="Pfam" id="PF00096">
    <property type="entry name" value="zf-C2H2"/>
    <property type="match status" value="1"/>
</dbReference>
<protein>
    <submittedName>
        <fullName evidence="10">Amidase signature domain-containing protein</fullName>
    </submittedName>
</protein>
<dbReference type="PROSITE" id="PS00028">
    <property type="entry name" value="ZINC_FINGER_C2H2_1"/>
    <property type="match status" value="1"/>
</dbReference>
<feature type="region of interest" description="Disordered" evidence="8">
    <location>
        <begin position="594"/>
        <end position="616"/>
    </location>
</feature>
<dbReference type="InterPro" id="IPR051059">
    <property type="entry name" value="VerF-like"/>
</dbReference>
<dbReference type="RefSeq" id="XP_060288276.1">
    <property type="nucleotide sequence ID" value="XM_060430854.1"/>
</dbReference>
<evidence type="ECO:0000256" key="6">
    <source>
        <dbReference type="ARBA" id="ARBA00023242"/>
    </source>
</evidence>
<dbReference type="CDD" id="cd12148">
    <property type="entry name" value="fungal_TF_MHR"/>
    <property type="match status" value="1"/>
</dbReference>
<dbReference type="GO" id="GO:0000785">
    <property type="term" value="C:chromatin"/>
    <property type="evidence" value="ECO:0007669"/>
    <property type="project" value="TreeGrafter"/>
</dbReference>
<gene>
    <name evidence="10" type="ORF">QBC33DRAFT_575761</name>
</gene>
<organism evidence="10 11">
    <name type="scientific">Phialemonium atrogriseum</name>
    <dbReference type="NCBI Taxonomy" id="1093897"/>
    <lineage>
        <taxon>Eukaryota</taxon>
        <taxon>Fungi</taxon>
        <taxon>Dikarya</taxon>
        <taxon>Ascomycota</taxon>
        <taxon>Pezizomycotina</taxon>
        <taxon>Sordariomycetes</taxon>
        <taxon>Sordariomycetidae</taxon>
        <taxon>Cephalothecales</taxon>
        <taxon>Cephalothecaceae</taxon>
        <taxon>Phialemonium</taxon>
    </lineage>
</organism>
<dbReference type="SUPFAM" id="SSF57667">
    <property type="entry name" value="beta-beta-alpha zinc fingers"/>
    <property type="match status" value="1"/>
</dbReference>
<sequence>MSVFFKDISAGNPVKKGDAEAYLKKIGVSIDPKDSDDYNLLLAAVHDCAEHISGLPDYQPPVHLGKYPRQNVHLPSDAEQVLGHAWAHKFLISGNPDGGILEGKTCCIKDCIAVAGVPQFYGSDAFPAWTPVTDATVVTRLLDAGADIHGTATCESFCNSTASFTSAQGTVENPHQEGYSAGGSTSGGAALVASGITDIAIGSDQGGSIRVPSALCGCVGLKPTHGLIPYTGITSGDAIDDHAGPLTRTVIDAAACLDAIAGDDGIDDRSQGVGAPGSFRFAQSLRSGQSARLDGVRIGLLVQGFEQGVVQQGVKDLVRDAAKKFEQLGATVVEVSVPLHLEGPAVWTIQQRVSGTLGILGQSHGRRGLYLTEFEKARLPWTSENFQKLFPSTKNTIINGLYLMDKFPGLYGKTVNIIRQIRDAYETVFNDEVDVLIMPTTPFVAPRHGSPDSPCKSFEPSIGLTTNTAVFNTTGHPAMTLPVGFAPAKEDSAVHLPVGMQIVAGLWQEKKILRVGHAWEANFDWKSNGQAKRRRTDGSASRRSCPHCLRVFKRTEHLERHVRTHTKEKPFICQCGAAFTRRDLLTRHQRISNHAAEAAPKSPGIPSSHPSEDTTVDPDLAAAAAAASLSGMSEGQWVQPASQSSAIYSGGNQRVDGFQDFAPPPYPQQSVLSPALLENEPDTWFDHFKEFANFLDGVGLPAQWSPFFNGPDREDHGLDPVLRDSRAGAVTPTDQPGMRLGTPFSSWLPSAPVGNNIAENLAEDLLIQGPREIGIECPPFHVTGEEHARLYFTLETFRDVIDGRFRMPSRHALTRYITSFFEGFHQHMPFIHHTWRAVDTPLELVLAICAIGAQYCFEKRNSERLFSAGKAILIERLLHDKDKFGFKTDTFLGLHAKESSSRDSRQKYASSTRSWGAWEPIDTVRTLILLMGYATWEPEKSLLQEALGLQSLLVQVLRDVNLEEDQEIDEVPESGPLQATWASWICHESTRRAKLTAFTFLHTHSIAYNVYPVLRSNEIHLRLPCSTKEWNAPSASQWQLARGEIRSQQLNFQDALSLLLRNLDGTAPLDPIPTPFGNYILLHGLLQRIYIVRDLSLPIMDQRASLPAEEVDKLERALRSWTSGWQQAPESSLDPNNENGPIPFTSSALLGLAYVRIYINLGPYRQLETRDPVRIAKALSRSPRVERSDGVISALLYATHALSIPVRLGVDRVARSQAFFWSVRHSLSGLECAVLLSKWLQSLAASVDSSPLTDSEDRILHWVRCIVEEACAVVDLDDDEAEFHADPASLGMAVLQIWAHFFKSNAQWPFINIMGESLALYRESLF</sequence>
<dbReference type="PROSITE" id="PS50157">
    <property type="entry name" value="ZINC_FINGER_C2H2_2"/>
    <property type="match status" value="2"/>
</dbReference>
<dbReference type="GO" id="GO:0005634">
    <property type="term" value="C:nucleus"/>
    <property type="evidence" value="ECO:0007669"/>
    <property type="project" value="UniProtKB-SubCell"/>
</dbReference>
<reference evidence="10" key="1">
    <citation type="submission" date="2023-06" db="EMBL/GenBank/DDBJ databases">
        <title>Genome-scale phylogeny and comparative genomics of the fungal order Sordariales.</title>
        <authorList>
            <consortium name="Lawrence Berkeley National Laboratory"/>
            <person name="Hensen N."/>
            <person name="Bonometti L."/>
            <person name="Westerberg I."/>
            <person name="Brannstrom I.O."/>
            <person name="Guillou S."/>
            <person name="Cros-Aarteil S."/>
            <person name="Calhoun S."/>
            <person name="Haridas S."/>
            <person name="Kuo A."/>
            <person name="Mondo S."/>
            <person name="Pangilinan J."/>
            <person name="Riley R."/>
            <person name="Labutti K."/>
            <person name="Andreopoulos B."/>
            <person name="Lipzen A."/>
            <person name="Chen C."/>
            <person name="Yanf M."/>
            <person name="Daum C."/>
            <person name="Ng V."/>
            <person name="Clum A."/>
            <person name="Steindorff A."/>
            <person name="Ohm R."/>
            <person name="Martin F."/>
            <person name="Silar P."/>
            <person name="Natvig D."/>
            <person name="Lalanne C."/>
            <person name="Gautier V."/>
            <person name="Ament-Velasquez S.L."/>
            <person name="Kruys A."/>
            <person name="Hutchinson M.I."/>
            <person name="Powell A.J."/>
            <person name="Barry K."/>
            <person name="Miller A.N."/>
            <person name="Grigoriev I.V."/>
            <person name="Debuchy R."/>
            <person name="Gladieux P."/>
            <person name="Thoren M.H."/>
            <person name="Johannesson H."/>
        </authorList>
    </citation>
    <scope>NUCLEOTIDE SEQUENCE</scope>
    <source>
        <strain evidence="10">8032-3</strain>
    </source>
</reference>
<evidence type="ECO:0000256" key="1">
    <source>
        <dbReference type="ARBA" id="ARBA00004123"/>
    </source>
</evidence>